<evidence type="ECO:0000313" key="1">
    <source>
        <dbReference type="EMBL" id="PSL28098.1"/>
    </source>
</evidence>
<gene>
    <name evidence="1" type="ORF">CLV42_10817</name>
</gene>
<organism evidence="1 2">
    <name type="scientific">Chitinophaga ginsengisoli</name>
    <dbReference type="NCBI Taxonomy" id="363837"/>
    <lineage>
        <taxon>Bacteria</taxon>
        <taxon>Pseudomonadati</taxon>
        <taxon>Bacteroidota</taxon>
        <taxon>Chitinophagia</taxon>
        <taxon>Chitinophagales</taxon>
        <taxon>Chitinophagaceae</taxon>
        <taxon>Chitinophaga</taxon>
    </lineage>
</organism>
<dbReference type="AlphaFoldDB" id="A0A2P8G290"/>
<evidence type="ECO:0000313" key="2">
    <source>
        <dbReference type="Proteomes" id="UP000240978"/>
    </source>
</evidence>
<comment type="caution">
    <text evidence="1">The sequence shown here is derived from an EMBL/GenBank/DDBJ whole genome shotgun (WGS) entry which is preliminary data.</text>
</comment>
<dbReference type="Proteomes" id="UP000240978">
    <property type="component" value="Unassembled WGS sequence"/>
</dbReference>
<reference evidence="1 2" key="1">
    <citation type="submission" date="2018-03" db="EMBL/GenBank/DDBJ databases">
        <title>Genomic Encyclopedia of Archaeal and Bacterial Type Strains, Phase II (KMG-II): from individual species to whole genera.</title>
        <authorList>
            <person name="Goeker M."/>
        </authorList>
    </citation>
    <scope>NUCLEOTIDE SEQUENCE [LARGE SCALE GENOMIC DNA]</scope>
    <source>
        <strain evidence="1 2">DSM 18107</strain>
    </source>
</reference>
<proteinExistence type="predicted"/>
<protein>
    <submittedName>
        <fullName evidence="1">Uncharacterized protein</fullName>
    </submittedName>
</protein>
<name>A0A2P8G290_9BACT</name>
<keyword evidence="2" id="KW-1185">Reference proteome</keyword>
<dbReference type="EMBL" id="PYGK01000008">
    <property type="protein sequence ID" value="PSL28098.1"/>
    <property type="molecule type" value="Genomic_DNA"/>
</dbReference>
<sequence>MNPPVIDGVDISGYKGTVGDLIAVKARDVITPASVKVVIFSQAGTVLDQGDAVINTRDRRFWMYTVTAANAALTGTRVVVTATDLPSNTTKKESTIS</sequence>
<accession>A0A2P8G290</accession>